<accession>A0AAV8ZHA2</accession>
<name>A0AAV8ZHA2_9CUCU</name>
<gene>
    <name evidence="2" type="ORF">NQ314_005679</name>
</gene>
<comment type="caution">
    <text evidence="2">The sequence shown here is derived from an EMBL/GenBank/DDBJ whole genome shotgun (WGS) entry which is preliminary data.</text>
</comment>
<dbReference type="AlphaFoldDB" id="A0AAV8ZHA2"/>
<organism evidence="2 3">
    <name type="scientific">Rhamnusium bicolor</name>
    <dbReference type="NCBI Taxonomy" id="1586634"/>
    <lineage>
        <taxon>Eukaryota</taxon>
        <taxon>Metazoa</taxon>
        <taxon>Ecdysozoa</taxon>
        <taxon>Arthropoda</taxon>
        <taxon>Hexapoda</taxon>
        <taxon>Insecta</taxon>
        <taxon>Pterygota</taxon>
        <taxon>Neoptera</taxon>
        <taxon>Endopterygota</taxon>
        <taxon>Coleoptera</taxon>
        <taxon>Polyphaga</taxon>
        <taxon>Cucujiformia</taxon>
        <taxon>Chrysomeloidea</taxon>
        <taxon>Cerambycidae</taxon>
        <taxon>Lepturinae</taxon>
        <taxon>Rhagiini</taxon>
        <taxon>Rhamnusium</taxon>
    </lineage>
</organism>
<protein>
    <recommendedName>
        <fullName evidence="1">PiggyBac transposable element-derived protein domain-containing protein</fullName>
    </recommendedName>
</protein>
<dbReference type="InterPro" id="IPR029526">
    <property type="entry name" value="PGBD"/>
</dbReference>
<dbReference type="EMBL" id="JANEYF010001578">
    <property type="protein sequence ID" value="KAJ8962962.1"/>
    <property type="molecule type" value="Genomic_DNA"/>
</dbReference>
<dbReference type="Proteomes" id="UP001162156">
    <property type="component" value="Unassembled WGS sequence"/>
</dbReference>
<feature type="domain" description="PiggyBac transposable element-derived protein" evidence="1">
    <location>
        <begin position="3"/>
        <end position="66"/>
    </location>
</feature>
<evidence type="ECO:0000259" key="1">
    <source>
        <dbReference type="Pfam" id="PF13843"/>
    </source>
</evidence>
<sequence>MLNANTHLIGTIRKSRKGLPKEVVDAKLKKREIYAMENQDGVAIRNWRYQRNIIRLSTRHGSEMVEVLVISRQNLNLKLC</sequence>
<dbReference type="Pfam" id="PF13843">
    <property type="entry name" value="DDE_Tnp_1_7"/>
    <property type="match status" value="1"/>
</dbReference>
<keyword evidence="3" id="KW-1185">Reference proteome</keyword>
<reference evidence="2" key="1">
    <citation type="journal article" date="2023" name="Insect Mol. Biol.">
        <title>Genome sequencing provides insights into the evolution of gene families encoding plant cell wall-degrading enzymes in longhorned beetles.</title>
        <authorList>
            <person name="Shin N.R."/>
            <person name="Okamura Y."/>
            <person name="Kirsch R."/>
            <person name="Pauchet Y."/>
        </authorList>
    </citation>
    <scope>NUCLEOTIDE SEQUENCE</scope>
    <source>
        <strain evidence="2">RBIC_L_NR</strain>
    </source>
</reference>
<evidence type="ECO:0000313" key="3">
    <source>
        <dbReference type="Proteomes" id="UP001162156"/>
    </source>
</evidence>
<evidence type="ECO:0000313" key="2">
    <source>
        <dbReference type="EMBL" id="KAJ8962962.1"/>
    </source>
</evidence>
<proteinExistence type="predicted"/>